<reference evidence="1" key="1">
    <citation type="submission" date="2019-06" db="EMBL/GenBank/DDBJ databases">
        <authorList>
            <person name="Zheng W."/>
        </authorList>
    </citation>
    <scope>NUCLEOTIDE SEQUENCE</scope>
    <source>
        <strain evidence="1">QDHG01</strain>
    </source>
</reference>
<comment type="caution">
    <text evidence="1">The sequence shown here is derived from an EMBL/GenBank/DDBJ whole genome shotgun (WGS) entry which is preliminary data.</text>
</comment>
<gene>
    <name evidence="1" type="ORF">FGO68_gene4435</name>
</gene>
<keyword evidence="2" id="KW-1185">Reference proteome</keyword>
<dbReference type="Proteomes" id="UP000785679">
    <property type="component" value="Unassembled WGS sequence"/>
</dbReference>
<evidence type="ECO:0000313" key="2">
    <source>
        <dbReference type="Proteomes" id="UP000785679"/>
    </source>
</evidence>
<accession>A0A8J8TAN9</accession>
<evidence type="ECO:0000313" key="1">
    <source>
        <dbReference type="EMBL" id="TNV87528.1"/>
    </source>
</evidence>
<sequence length="78" mass="9089">MWCASRSRHTCRADRLKLQIMVSFLLYVAIIDSQIMRGHTHLSIPGLWLANLTNFEHFVNICLLQLCFQNLPTLQFAK</sequence>
<proteinExistence type="predicted"/>
<protein>
    <submittedName>
        <fullName evidence="1">Uncharacterized protein</fullName>
    </submittedName>
</protein>
<dbReference type="AlphaFoldDB" id="A0A8J8TAN9"/>
<organism evidence="1 2">
    <name type="scientific">Halteria grandinella</name>
    <dbReference type="NCBI Taxonomy" id="5974"/>
    <lineage>
        <taxon>Eukaryota</taxon>
        <taxon>Sar</taxon>
        <taxon>Alveolata</taxon>
        <taxon>Ciliophora</taxon>
        <taxon>Intramacronucleata</taxon>
        <taxon>Spirotrichea</taxon>
        <taxon>Stichotrichia</taxon>
        <taxon>Sporadotrichida</taxon>
        <taxon>Halteriidae</taxon>
        <taxon>Halteria</taxon>
    </lineage>
</organism>
<name>A0A8J8TAN9_HALGN</name>
<dbReference type="EMBL" id="RRYP01000383">
    <property type="protein sequence ID" value="TNV87528.1"/>
    <property type="molecule type" value="Genomic_DNA"/>
</dbReference>